<dbReference type="PANTHER" id="PTHR46050">
    <property type="entry name" value="TPR REPEAT-CONTAINING THIOREDOXIN"/>
    <property type="match status" value="1"/>
</dbReference>
<dbReference type="FunFam" id="3.40.30.10:FF:000211">
    <property type="entry name" value="TPR repeat-containing thioredoxin TTL4"/>
    <property type="match status" value="1"/>
</dbReference>
<dbReference type="SMART" id="SM00028">
    <property type="entry name" value="TPR"/>
    <property type="match status" value="7"/>
</dbReference>
<proteinExistence type="predicted"/>
<evidence type="ECO:0000313" key="6">
    <source>
        <dbReference type="EMBL" id="CAI9760502.1"/>
    </source>
</evidence>
<reference evidence="6" key="1">
    <citation type="submission" date="2023-05" db="EMBL/GenBank/DDBJ databases">
        <authorList>
            <person name="Huff M."/>
        </authorList>
    </citation>
    <scope>NUCLEOTIDE SEQUENCE</scope>
</reference>
<feature type="compositionally biased region" description="Low complexity" evidence="4">
    <location>
        <begin position="33"/>
        <end position="55"/>
    </location>
</feature>
<feature type="repeat" description="TPR" evidence="3">
    <location>
        <begin position="197"/>
        <end position="230"/>
    </location>
</feature>
<feature type="domain" description="Thioredoxin" evidence="5">
    <location>
        <begin position="608"/>
        <end position="696"/>
    </location>
</feature>
<dbReference type="SUPFAM" id="SSF48452">
    <property type="entry name" value="TPR-like"/>
    <property type="match status" value="2"/>
</dbReference>
<dbReference type="Pfam" id="PF00085">
    <property type="entry name" value="Thioredoxin"/>
    <property type="match status" value="1"/>
</dbReference>
<dbReference type="InterPro" id="IPR044534">
    <property type="entry name" value="TTL1-4"/>
</dbReference>
<evidence type="ECO:0000256" key="3">
    <source>
        <dbReference type="PROSITE-ProRule" id="PRU00339"/>
    </source>
</evidence>
<evidence type="ECO:0000313" key="7">
    <source>
        <dbReference type="Proteomes" id="UP000834106"/>
    </source>
</evidence>
<dbReference type="PROSITE" id="PS50005">
    <property type="entry name" value="TPR"/>
    <property type="match status" value="1"/>
</dbReference>
<evidence type="ECO:0000256" key="1">
    <source>
        <dbReference type="ARBA" id="ARBA00022737"/>
    </source>
</evidence>
<dbReference type="CDD" id="cd02947">
    <property type="entry name" value="TRX_family"/>
    <property type="match status" value="1"/>
</dbReference>
<dbReference type="EMBL" id="OU503039">
    <property type="protein sequence ID" value="CAI9760502.1"/>
    <property type="molecule type" value="Genomic_DNA"/>
</dbReference>
<dbReference type="InterPro" id="IPR011990">
    <property type="entry name" value="TPR-like_helical_dom_sf"/>
</dbReference>
<keyword evidence="2 3" id="KW-0802">TPR repeat</keyword>
<dbReference type="InterPro" id="IPR036249">
    <property type="entry name" value="Thioredoxin-like_sf"/>
</dbReference>
<feature type="compositionally biased region" description="Low complexity" evidence="4">
    <location>
        <begin position="72"/>
        <end position="83"/>
    </location>
</feature>
<dbReference type="InterPro" id="IPR019734">
    <property type="entry name" value="TPR_rpt"/>
</dbReference>
<keyword evidence="7" id="KW-1185">Reference proteome</keyword>
<feature type="region of interest" description="Disordered" evidence="4">
    <location>
        <begin position="178"/>
        <end position="198"/>
    </location>
</feature>
<dbReference type="SUPFAM" id="SSF52833">
    <property type="entry name" value="Thioredoxin-like"/>
    <property type="match status" value="1"/>
</dbReference>
<name>A0AAD1YZT0_9LAMI</name>
<sequence>MSYCEDNGINVNKPDFRKLDLGSPVSTLLTRPGGFTATSSSSSSSGSLSGRTAAGPSSNIPGISYSNYSTHSGELSGSSVESSPKPNRNFKPGHSRSYSTGTHPVISSGGRSVNSPSVNVFPTGNICPSGRILKPSITVRSTKTDVFGSGTANYGHGSIIRGGAASKHTATTDCGPVNYSRGGDAMRRMGVDNSNDPEEMKRIGNENYKKGNFPEALRLYNKAIAISPGNAAYHCNRAAALMGLRRLAEAVRECEEAIRLDPGYARAHHRLGSLFIRLQVLKPLKELQAPLMELSLIFSSPLRIFSFFAFVVPTELPDQGTMSDFRHQPDPVELLRLQTVEKHLSRCTDSRSVRDWRSTLREVDAAIASGADACPQLCACRAEALLKLHQLDDAYMALSNIPELESYTTYPSQLKVFGMLLEAYLFFVRAQIELSRGKFEKALTAIEKAGQIDRLNVEVSVMLNEMTLVGRARTKGNELFKSERYTEACSAYGEGLKLEPANSVLYCNRAACWFKLGQWERSVDDCNLALGIQPNYTKALLRRAASNIKLEKLAEAVRDYEILRKELPNDNEVAESLFHAQVALKKSRGEEVYNMKFGGDVELVSGLEQFSASISSPSASVVHFKASSNLQCKQISSFLDTLCARYPSVNFLKVDVEESPTIAHAENIKIVPTFKIYRKSNRVKEMICPSPEVLESSVRHYSI</sequence>
<accession>A0AAD1YZT0</accession>
<organism evidence="6 7">
    <name type="scientific">Fraxinus pennsylvanica</name>
    <dbReference type="NCBI Taxonomy" id="56036"/>
    <lineage>
        <taxon>Eukaryota</taxon>
        <taxon>Viridiplantae</taxon>
        <taxon>Streptophyta</taxon>
        <taxon>Embryophyta</taxon>
        <taxon>Tracheophyta</taxon>
        <taxon>Spermatophyta</taxon>
        <taxon>Magnoliopsida</taxon>
        <taxon>eudicotyledons</taxon>
        <taxon>Gunneridae</taxon>
        <taxon>Pentapetalae</taxon>
        <taxon>asterids</taxon>
        <taxon>lamiids</taxon>
        <taxon>Lamiales</taxon>
        <taxon>Oleaceae</taxon>
        <taxon>Oleeae</taxon>
        <taxon>Fraxinus</taxon>
    </lineage>
</organism>
<dbReference type="PANTHER" id="PTHR46050:SF3">
    <property type="entry name" value="TPR REPEAT-CONTAINING THIOREDOXIN TTL1"/>
    <property type="match status" value="1"/>
</dbReference>
<dbReference type="AlphaFoldDB" id="A0AAD1YZT0"/>
<feature type="region of interest" description="Disordered" evidence="4">
    <location>
        <begin position="29"/>
        <end position="115"/>
    </location>
</feature>
<evidence type="ECO:0000256" key="2">
    <source>
        <dbReference type="ARBA" id="ARBA00022803"/>
    </source>
</evidence>
<dbReference type="InterPro" id="IPR013766">
    <property type="entry name" value="Thioredoxin_domain"/>
</dbReference>
<dbReference type="Gene3D" id="3.40.30.10">
    <property type="entry name" value="Glutaredoxin"/>
    <property type="match status" value="1"/>
</dbReference>
<evidence type="ECO:0000256" key="4">
    <source>
        <dbReference type="SAM" id="MobiDB-lite"/>
    </source>
</evidence>
<dbReference type="Pfam" id="PF13414">
    <property type="entry name" value="TPR_11"/>
    <property type="match status" value="1"/>
</dbReference>
<protein>
    <recommendedName>
        <fullName evidence="5">Thioredoxin domain-containing protein</fullName>
    </recommendedName>
</protein>
<dbReference type="Gene3D" id="1.25.40.10">
    <property type="entry name" value="Tetratricopeptide repeat domain"/>
    <property type="match status" value="2"/>
</dbReference>
<keyword evidence="1" id="KW-0677">Repeat</keyword>
<evidence type="ECO:0000259" key="5">
    <source>
        <dbReference type="Pfam" id="PF00085"/>
    </source>
</evidence>
<dbReference type="GO" id="GO:0006950">
    <property type="term" value="P:response to stress"/>
    <property type="evidence" value="ECO:0007669"/>
    <property type="project" value="UniProtKB-ARBA"/>
</dbReference>
<gene>
    <name evidence="6" type="ORF">FPE_LOCUS7932</name>
</gene>
<dbReference type="Proteomes" id="UP000834106">
    <property type="component" value="Chromosome 4"/>
</dbReference>
<dbReference type="GO" id="GO:0005737">
    <property type="term" value="C:cytoplasm"/>
    <property type="evidence" value="ECO:0007669"/>
    <property type="project" value="TreeGrafter"/>
</dbReference>
<feature type="compositionally biased region" description="Polar residues" evidence="4">
    <location>
        <begin position="56"/>
        <end position="71"/>
    </location>
</feature>